<proteinExistence type="predicted"/>
<protein>
    <submittedName>
        <fullName evidence="1">(northern house mosquito) hypothetical protein</fullName>
    </submittedName>
</protein>
<sequence length="179" mass="19846">MVINAAHHEQIVLLAFEAVGKKCPRAVLAVGLLRVIACDDLGRRDGLGRWWVVRRMVLFGDGVVEQIDKETVGCPQGGRVQGAVQFKVQTVDVLRDRNRDARVAAQFTLRNEGGQHRVVAKVAINLETDHAATGFERQLVQSRLTVQVLIGQIHVDLVAEPDHVKPNSLLKQRQRGHFG</sequence>
<organism evidence="1">
    <name type="scientific">Culex pipiens</name>
    <name type="common">House mosquito</name>
    <dbReference type="NCBI Taxonomy" id="7175"/>
    <lineage>
        <taxon>Eukaryota</taxon>
        <taxon>Metazoa</taxon>
        <taxon>Ecdysozoa</taxon>
        <taxon>Arthropoda</taxon>
        <taxon>Hexapoda</taxon>
        <taxon>Insecta</taxon>
        <taxon>Pterygota</taxon>
        <taxon>Neoptera</taxon>
        <taxon>Endopterygota</taxon>
        <taxon>Diptera</taxon>
        <taxon>Nematocera</taxon>
        <taxon>Culicoidea</taxon>
        <taxon>Culicidae</taxon>
        <taxon>Culicinae</taxon>
        <taxon>Culicini</taxon>
        <taxon>Culex</taxon>
        <taxon>Culex</taxon>
    </lineage>
</organism>
<dbReference type="EMBL" id="HBUE01106967">
    <property type="protein sequence ID" value="CAG6487574.1"/>
    <property type="molecule type" value="Transcribed_RNA"/>
</dbReference>
<evidence type="ECO:0000313" key="1">
    <source>
        <dbReference type="EMBL" id="CAG6487574.1"/>
    </source>
</evidence>
<reference evidence="1" key="1">
    <citation type="submission" date="2021-05" db="EMBL/GenBank/DDBJ databases">
        <authorList>
            <person name="Alioto T."/>
            <person name="Alioto T."/>
            <person name="Gomez Garrido J."/>
        </authorList>
    </citation>
    <scope>NUCLEOTIDE SEQUENCE</scope>
</reference>
<name>A0A8D8FYW4_CULPI</name>
<accession>A0A8D8FYW4</accession>
<dbReference type="AlphaFoldDB" id="A0A8D8FYW4"/>